<dbReference type="InterPro" id="IPR001867">
    <property type="entry name" value="OmpR/PhoB-type_DNA-bd"/>
</dbReference>
<evidence type="ECO:0000256" key="6">
    <source>
        <dbReference type="PROSITE-ProRule" id="PRU00339"/>
    </source>
</evidence>
<evidence type="ECO:0000256" key="1">
    <source>
        <dbReference type="ARBA" id="ARBA00005820"/>
    </source>
</evidence>
<dbReference type="PANTHER" id="PTHR35807:SF1">
    <property type="entry name" value="TRANSCRIPTIONAL REGULATOR REDD"/>
    <property type="match status" value="1"/>
</dbReference>
<dbReference type="InterPro" id="IPR042197">
    <property type="entry name" value="Apaf_helical"/>
</dbReference>
<evidence type="ECO:0000256" key="7">
    <source>
        <dbReference type="PROSITE-ProRule" id="PRU01091"/>
    </source>
</evidence>
<evidence type="ECO:0000313" key="10">
    <source>
        <dbReference type="EMBL" id="MBL1101895.1"/>
    </source>
</evidence>
<evidence type="ECO:0000256" key="3">
    <source>
        <dbReference type="ARBA" id="ARBA00023015"/>
    </source>
</evidence>
<dbReference type="InterPro" id="IPR005158">
    <property type="entry name" value="BTAD"/>
</dbReference>
<feature type="repeat" description="TPR" evidence="6">
    <location>
        <begin position="849"/>
        <end position="882"/>
    </location>
</feature>
<evidence type="ECO:0000313" key="11">
    <source>
        <dbReference type="Proteomes" id="UP000634229"/>
    </source>
</evidence>
<dbReference type="Pfam" id="PF00486">
    <property type="entry name" value="Trans_reg_C"/>
    <property type="match status" value="1"/>
</dbReference>
<proteinExistence type="inferred from homology"/>
<accession>A0ABS1NPK2</accession>
<dbReference type="InterPro" id="IPR051677">
    <property type="entry name" value="AfsR-DnrI-RedD_regulator"/>
</dbReference>
<keyword evidence="3" id="KW-0805">Transcription regulation</keyword>
<dbReference type="Pfam" id="PF13424">
    <property type="entry name" value="TPR_12"/>
    <property type="match status" value="2"/>
</dbReference>
<dbReference type="Pfam" id="PF13432">
    <property type="entry name" value="TPR_16"/>
    <property type="match status" value="1"/>
</dbReference>
<organism evidence="10 11">
    <name type="scientific">Streptomyces coffeae</name>
    <dbReference type="NCBI Taxonomy" id="621382"/>
    <lineage>
        <taxon>Bacteria</taxon>
        <taxon>Bacillati</taxon>
        <taxon>Actinomycetota</taxon>
        <taxon>Actinomycetes</taxon>
        <taxon>Kitasatosporales</taxon>
        <taxon>Streptomycetaceae</taxon>
        <taxon>Streptomyces</taxon>
    </lineage>
</organism>
<comment type="caution">
    <text evidence="10">The sequence shown here is derived from an EMBL/GenBank/DDBJ whole genome shotgun (WGS) entry which is preliminary data.</text>
</comment>
<feature type="compositionally biased region" description="Low complexity" evidence="8">
    <location>
        <begin position="260"/>
        <end position="272"/>
    </location>
</feature>
<dbReference type="EMBL" id="JAERRF010000034">
    <property type="protein sequence ID" value="MBL1101895.1"/>
    <property type="molecule type" value="Genomic_DNA"/>
</dbReference>
<keyword evidence="5" id="KW-0804">Transcription</keyword>
<evidence type="ECO:0000259" key="9">
    <source>
        <dbReference type="PROSITE" id="PS51755"/>
    </source>
</evidence>
<dbReference type="PANTHER" id="PTHR35807">
    <property type="entry name" value="TRANSCRIPTIONAL REGULATOR REDD-RELATED"/>
    <property type="match status" value="1"/>
</dbReference>
<dbReference type="InterPro" id="IPR019734">
    <property type="entry name" value="TPR_rpt"/>
</dbReference>
<name>A0ABS1NPK2_9ACTN</name>
<dbReference type="Gene3D" id="1.10.8.430">
    <property type="entry name" value="Helical domain of apoptotic protease-activating factors"/>
    <property type="match status" value="1"/>
</dbReference>
<dbReference type="Gene3D" id="3.40.50.300">
    <property type="entry name" value="P-loop containing nucleotide triphosphate hydrolases"/>
    <property type="match status" value="1"/>
</dbReference>
<protein>
    <submittedName>
        <fullName evidence="10">Tetratricopeptide repeat protein</fullName>
    </submittedName>
</protein>
<gene>
    <name evidence="10" type="ORF">JK363_35740</name>
</gene>
<evidence type="ECO:0000256" key="2">
    <source>
        <dbReference type="ARBA" id="ARBA00023012"/>
    </source>
</evidence>
<dbReference type="SMART" id="SM00862">
    <property type="entry name" value="Trans_reg_C"/>
    <property type="match status" value="1"/>
</dbReference>
<keyword evidence="2" id="KW-0902">Two-component regulatory system</keyword>
<evidence type="ECO:0000256" key="4">
    <source>
        <dbReference type="ARBA" id="ARBA00023125"/>
    </source>
</evidence>
<keyword evidence="4 7" id="KW-0238">DNA-binding</keyword>
<dbReference type="SUPFAM" id="SSF52540">
    <property type="entry name" value="P-loop containing nucleoside triphosphate hydrolases"/>
    <property type="match status" value="1"/>
</dbReference>
<dbReference type="Gene3D" id="1.25.40.10">
    <property type="entry name" value="Tetratricopeptide repeat domain"/>
    <property type="match status" value="3"/>
</dbReference>
<dbReference type="Pfam" id="PF03704">
    <property type="entry name" value="BTAD"/>
    <property type="match status" value="1"/>
</dbReference>
<feature type="compositionally biased region" description="Pro residues" evidence="8">
    <location>
        <begin position="273"/>
        <end position="284"/>
    </location>
</feature>
<dbReference type="PROSITE" id="PS50005">
    <property type="entry name" value="TPR"/>
    <property type="match status" value="2"/>
</dbReference>
<feature type="region of interest" description="Disordered" evidence="8">
    <location>
        <begin position="255"/>
        <end position="286"/>
    </location>
</feature>
<reference evidence="10 11" key="1">
    <citation type="submission" date="2021-01" db="EMBL/GenBank/DDBJ databases">
        <title>WGS of actinomycetes isolated from Thailand.</title>
        <authorList>
            <person name="Thawai C."/>
        </authorList>
    </citation>
    <scope>NUCLEOTIDE SEQUENCE [LARGE SCALE GENOMIC DNA]</scope>
    <source>
        <strain evidence="10 11">CA1R205</strain>
    </source>
</reference>
<dbReference type="SUPFAM" id="SSF48452">
    <property type="entry name" value="TPR-like"/>
    <property type="match status" value="3"/>
</dbReference>
<dbReference type="Proteomes" id="UP000634229">
    <property type="component" value="Unassembled WGS sequence"/>
</dbReference>
<dbReference type="PROSITE" id="PS51755">
    <property type="entry name" value="OMPR_PHOB"/>
    <property type="match status" value="1"/>
</dbReference>
<dbReference type="SUPFAM" id="SSF46894">
    <property type="entry name" value="C-terminal effector domain of the bipartite response regulators"/>
    <property type="match status" value="1"/>
</dbReference>
<dbReference type="InterPro" id="IPR011990">
    <property type="entry name" value="TPR-like_helical_dom_sf"/>
</dbReference>
<sequence>MDFHILGPVGLQQDGERLGLGSDKERALLAALVLDLGRPVSIDALIDRLWDGEAPPRARENTHTYISRVRRHLRRAGTDPGAPRIASRAHTYVLEANPDSVDLNRFQRLADLAGSFAKRGHDERTVEVLTRADTLWQGDALAGLPGIWAETVRTALSEQRLQATVSRISASLRLGRFAGSVGELAALVRQHPEDESLAGLLMLAYYGSGRYTEALRVHQQARQLLMAEFGSRPGVELNRIHRGILDRRPAENLIQGSDVTTSLPSSGTGSRSTPPPPQNLPYQPPLVGRRSELDALIASVGAKSAASGSVLTLETVSGMAGVGKTAVAVHTARSLASRFPDGQAFLDLRAHSPAQGPMSPSAALSTLLRMFGVSPDTIPVQLDELIAQWRTTIAARRAVIVLDDAASPEQVSPLLPGNSPSLTIITSRRHLAGLPHALPIPLDVLPADDAVALFRSFAGQERTQDAAATTRIVHMCGYLPLAIELVASRYRSRPSWTLTTLSERLARGTGPLNEIRNADEEMVRAFDLSYRALDQAQRRAFRRLGLHPGPDFTAKAAAALLDLPAEETERLIEALLECHLLREPTPDRYRYHDLLGEYARMLARSEDTDQDHRQAMDRLTTFYLMGAEQADRLAYPRRVRLAGYRTDQPPALPRIRTAQEARAWFAAEHGNLLATEHHARSHDAPWGAARMAHALAGFLDAECHWQNAADLLQHAVDYWSRTGDQPALCHALLCLSSNQASTGRYPQAAETGERALDIARTTGDYEAEAESYRVLGVLHWHLGENQTAVKLHQRALAISMNAGNLWTQARCRNNIAISLLALGKISLAQHHFREAISGFRATGDQSGLIRTLNNLGDLYAHRGDLTLARQTFEQLLPLTESTGNLYAHAMVRTNLATILAESGDIDTALALHRQALADFRTLGDRKSQATAHNGLGEAHHKSGSIEASAENHLQALQIAREIGAPQEVTRALRGAGRAELSRGQLDSAAEHFEAAIIVAHRVNALDEEARAQGALAEVRLATGKTSEARKLLQQALTTLRSLDDREANRISEQLSELE</sequence>
<comment type="similarity">
    <text evidence="1">Belongs to the AfsR/DnrI/RedD regulatory family.</text>
</comment>
<dbReference type="PRINTS" id="PR00364">
    <property type="entry name" value="DISEASERSIST"/>
</dbReference>
<feature type="repeat" description="TPR" evidence="6">
    <location>
        <begin position="769"/>
        <end position="802"/>
    </location>
</feature>
<keyword evidence="11" id="KW-1185">Reference proteome</keyword>
<feature type="DNA-binding region" description="OmpR/PhoB-type" evidence="7">
    <location>
        <begin position="1"/>
        <end position="96"/>
    </location>
</feature>
<dbReference type="InterPro" id="IPR036388">
    <property type="entry name" value="WH-like_DNA-bd_sf"/>
</dbReference>
<dbReference type="InterPro" id="IPR016032">
    <property type="entry name" value="Sig_transdc_resp-reg_C-effctor"/>
</dbReference>
<dbReference type="Gene3D" id="1.10.10.10">
    <property type="entry name" value="Winged helix-like DNA-binding domain superfamily/Winged helix DNA-binding domain"/>
    <property type="match status" value="1"/>
</dbReference>
<dbReference type="SMART" id="SM01043">
    <property type="entry name" value="BTAD"/>
    <property type="match status" value="1"/>
</dbReference>
<evidence type="ECO:0000256" key="5">
    <source>
        <dbReference type="ARBA" id="ARBA00023163"/>
    </source>
</evidence>
<dbReference type="InterPro" id="IPR027417">
    <property type="entry name" value="P-loop_NTPase"/>
</dbReference>
<dbReference type="CDD" id="cd15831">
    <property type="entry name" value="BTAD"/>
    <property type="match status" value="1"/>
</dbReference>
<keyword evidence="6" id="KW-0802">TPR repeat</keyword>
<dbReference type="SMART" id="SM00028">
    <property type="entry name" value="TPR"/>
    <property type="match status" value="8"/>
</dbReference>
<feature type="domain" description="OmpR/PhoB-type" evidence="9">
    <location>
        <begin position="1"/>
        <end position="96"/>
    </location>
</feature>
<evidence type="ECO:0000256" key="8">
    <source>
        <dbReference type="SAM" id="MobiDB-lite"/>
    </source>
</evidence>